<keyword evidence="3" id="KW-1185">Reference proteome</keyword>
<protein>
    <submittedName>
        <fullName evidence="2">Uncharacterized protein</fullName>
    </submittedName>
</protein>
<evidence type="ECO:0000313" key="2">
    <source>
        <dbReference type="EMBL" id="PKI68795.1"/>
    </source>
</evidence>
<dbReference type="Proteomes" id="UP000233551">
    <property type="component" value="Unassembled WGS sequence"/>
</dbReference>
<feature type="region of interest" description="Disordered" evidence="1">
    <location>
        <begin position="72"/>
        <end position="92"/>
    </location>
</feature>
<comment type="caution">
    <text evidence="2">The sequence shown here is derived from an EMBL/GenBank/DDBJ whole genome shotgun (WGS) entry which is preliminary data.</text>
</comment>
<evidence type="ECO:0000256" key="1">
    <source>
        <dbReference type="SAM" id="MobiDB-lite"/>
    </source>
</evidence>
<dbReference type="STRING" id="22663.A0A2I0KJV1"/>
<feature type="compositionally biased region" description="Polar residues" evidence="1">
    <location>
        <begin position="78"/>
        <end position="92"/>
    </location>
</feature>
<dbReference type="AlphaFoldDB" id="A0A2I0KJV1"/>
<reference evidence="2 3" key="1">
    <citation type="submission" date="2017-11" db="EMBL/GenBank/DDBJ databases">
        <title>De-novo sequencing of pomegranate (Punica granatum L.) genome.</title>
        <authorList>
            <person name="Akparov Z."/>
            <person name="Amiraslanov A."/>
            <person name="Hajiyeva S."/>
            <person name="Abbasov M."/>
            <person name="Kaur K."/>
            <person name="Hamwieh A."/>
            <person name="Solovyev V."/>
            <person name="Salamov A."/>
            <person name="Braich B."/>
            <person name="Kosarev P."/>
            <person name="Mahmoud A."/>
            <person name="Hajiyev E."/>
            <person name="Babayeva S."/>
            <person name="Izzatullayeva V."/>
            <person name="Mammadov A."/>
            <person name="Mammadov A."/>
            <person name="Sharifova S."/>
            <person name="Ojaghi J."/>
            <person name="Eynullazada K."/>
            <person name="Bayramov B."/>
            <person name="Abdulazimova A."/>
            <person name="Shahmuradov I."/>
        </authorList>
    </citation>
    <scope>NUCLEOTIDE SEQUENCE [LARGE SCALE GENOMIC DNA]</scope>
    <source>
        <strain evidence="3">cv. AG2017</strain>
        <tissue evidence="2">Leaf</tissue>
    </source>
</reference>
<sequence>MSKCSIKETDKSHVERSCGIPMTRLPLQVSQSTQGAAARPGKVVGSVLRYNNCGAAAAVAAEAVEQRRMVRNPAGPAQYSSSTSYPRRNSVSVCKNERGEEEALEGVPNGMQPKAQYMQRKVAAAQGGSGSHWY</sequence>
<evidence type="ECO:0000313" key="3">
    <source>
        <dbReference type="Proteomes" id="UP000233551"/>
    </source>
</evidence>
<name>A0A2I0KJV1_PUNGR</name>
<dbReference type="EMBL" id="PGOL01000542">
    <property type="protein sequence ID" value="PKI68795.1"/>
    <property type="molecule type" value="Genomic_DNA"/>
</dbReference>
<gene>
    <name evidence="2" type="ORF">CRG98_010852</name>
</gene>
<proteinExistence type="predicted"/>
<organism evidence="2 3">
    <name type="scientific">Punica granatum</name>
    <name type="common">Pomegranate</name>
    <dbReference type="NCBI Taxonomy" id="22663"/>
    <lineage>
        <taxon>Eukaryota</taxon>
        <taxon>Viridiplantae</taxon>
        <taxon>Streptophyta</taxon>
        <taxon>Embryophyta</taxon>
        <taxon>Tracheophyta</taxon>
        <taxon>Spermatophyta</taxon>
        <taxon>Magnoliopsida</taxon>
        <taxon>eudicotyledons</taxon>
        <taxon>Gunneridae</taxon>
        <taxon>Pentapetalae</taxon>
        <taxon>rosids</taxon>
        <taxon>malvids</taxon>
        <taxon>Myrtales</taxon>
        <taxon>Lythraceae</taxon>
        <taxon>Punica</taxon>
    </lineage>
</organism>
<accession>A0A2I0KJV1</accession>